<dbReference type="EMBL" id="DWZH01000055">
    <property type="protein sequence ID" value="HJB10413.1"/>
    <property type="molecule type" value="Genomic_DNA"/>
</dbReference>
<reference evidence="2" key="1">
    <citation type="journal article" date="2021" name="PeerJ">
        <title>Extensive microbial diversity within the chicken gut microbiome revealed by metagenomics and culture.</title>
        <authorList>
            <person name="Gilroy R."/>
            <person name="Ravi A."/>
            <person name="Getino M."/>
            <person name="Pursley I."/>
            <person name="Horton D.L."/>
            <person name="Alikhan N.F."/>
            <person name="Baker D."/>
            <person name="Gharbi K."/>
            <person name="Hall N."/>
            <person name="Watson M."/>
            <person name="Adriaenssens E.M."/>
            <person name="Foster-Nyarko E."/>
            <person name="Jarju S."/>
            <person name="Secka A."/>
            <person name="Antonio M."/>
            <person name="Oren A."/>
            <person name="Chaudhuri R.R."/>
            <person name="La Ragione R."/>
            <person name="Hildebrand F."/>
            <person name="Pallen M.J."/>
        </authorList>
    </citation>
    <scope>NUCLEOTIDE SEQUENCE</scope>
    <source>
        <strain evidence="2">ChiHjej13B12-24818</strain>
    </source>
</reference>
<dbReference type="InterPro" id="IPR043129">
    <property type="entry name" value="ATPase_NBD"/>
</dbReference>
<dbReference type="InterPro" id="IPR000600">
    <property type="entry name" value="ROK"/>
</dbReference>
<dbReference type="SUPFAM" id="SSF53067">
    <property type="entry name" value="Actin-like ATPase domain"/>
    <property type="match status" value="1"/>
</dbReference>
<sequence>MPEHPVLALDIGGTSIAAALVGPGGIDEVATLATPAAAGPEAVIAAALEVSEQVRGKPRLRAVGIASAGVIDTDRGRVTHATGSLTAWAGTDLAGPFAERFGVPVAVLNDVHAHGLGEARSGVGAGRSSMLLMAVGTGIGGCHVRDGEVILGARGAAGHIGHLPVPEAQGVPCPCGRSGHLEGLASGPGIVRLAARLGARDQHGRTPADGHALARAAAAGDDAAAEAYRIAGFATGRVVGGVLNVLDAEVVALTGGVTEAESPWRTALDAGLAHDAMDVVAETPMLPARAGSHAALLGAAARARDLSAT</sequence>
<gene>
    <name evidence="2" type="ORF">H9786_07760</name>
</gene>
<reference evidence="2" key="2">
    <citation type="submission" date="2021-04" db="EMBL/GenBank/DDBJ databases">
        <authorList>
            <person name="Gilroy R."/>
        </authorList>
    </citation>
    <scope>NUCLEOTIDE SEQUENCE</scope>
    <source>
        <strain evidence="2">ChiHjej13B12-24818</strain>
    </source>
</reference>
<protein>
    <submittedName>
        <fullName evidence="2">ROK family protein</fullName>
    </submittedName>
</protein>
<comment type="caution">
    <text evidence="2">The sequence shown here is derived from an EMBL/GenBank/DDBJ whole genome shotgun (WGS) entry which is preliminary data.</text>
</comment>
<proteinExistence type="inferred from homology"/>
<dbReference type="AlphaFoldDB" id="A0A9D2LDC0"/>
<accession>A0A9D2LDC0</accession>
<dbReference type="Pfam" id="PF00480">
    <property type="entry name" value="ROK"/>
    <property type="match status" value="1"/>
</dbReference>
<dbReference type="Proteomes" id="UP000823823">
    <property type="component" value="Unassembled WGS sequence"/>
</dbReference>
<comment type="similarity">
    <text evidence="1">Belongs to the ROK (NagC/XylR) family.</text>
</comment>
<evidence type="ECO:0000256" key="1">
    <source>
        <dbReference type="ARBA" id="ARBA00006479"/>
    </source>
</evidence>
<dbReference type="PANTHER" id="PTHR18964:SF169">
    <property type="entry name" value="N-ACETYLMANNOSAMINE KINASE"/>
    <property type="match status" value="1"/>
</dbReference>
<evidence type="ECO:0000313" key="2">
    <source>
        <dbReference type="EMBL" id="HJB10413.1"/>
    </source>
</evidence>
<organism evidence="2 3">
    <name type="scientific">Candidatus Brachybacterium merdavium</name>
    <dbReference type="NCBI Taxonomy" id="2838513"/>
    <lineage>
        <taxon>Bacteria</taxon>
        <taxon>Bacillati</taxon>
        <taxon>Actinomycetota</taxon>
        <taxon>Actinomycetes</taxon>
        <taxon>Micrococcales</taxon>
        <taxon>Dermabacteraceae</taxon>
        <taxon>Brachybacterium</taxon>
    </lineage>
</organism>
<dbReference type="Gene3D" id="3.30.420.40">
    <property type="match status" value="2"/>
</dbReference>
<name>A0A9D2LDC0_9MICO</name>
<dbReference type="PANTHER" id="PTHR18964">
    <property type="entry name" value="ROK (REPRESSOR, ORF, KINASE) FAMILY"/>
    <property type="match status" value="1"/>
</dbReference>
<evidence type="ECO:0000313" key="3">
    <source>
        <dbReference type="Proteomes" id="UP000823823"/>
    </source>
</evidence>